<accession>A0ACD1ABT8</accession>
<evidence type="ECO:0000313" key="1">
    <source>
        <dbReference type="EMBL" id="QOX63917.1"/>
    </source>
</evidence>
<organism evidence="1 2">
    <name type="scientific">Anoxybacterium hadale</name>
    <dbReference type="NCBI Taxonomy" id="3408580"/>
    <lineage>
        <taxon>Bacteria</taxon>
        <taxon>Bacillati</taxon>
        <taxon>Bacillota</taxon>
        <taxon>Clostridia</taxon>
        <taxon>Peptostreptococcales</taxon>
        <taxon>Anaerovoracaceae</taxon>
        <taxon>Anoxybacterium</taxon>
    </lineage>
</organism>
<name>A0ACD1ABT8_9FIRM</name>
<dbReference type="Proteomes" id="UP000594014">
    <property type="component" value="Chromosome"/>
</dbReference>
<dbReference type="EMBL" id="CP042469">
    <property type="protein sequence ID" value="QOX63917.1"/>
    <property type="molecule type" value="Genomic_DNA"/>
</dbReference>
<protein>
    <submittedName>
        <fullName evidence="1">Uncharacterized protein</fullName>
    </submittedName>
</protein>
<proteinExistence type="predicted"/>
<gene>
    <name evidence="1" type="ORF">FRZ06_11535</name>
</gene>
<reference evidence="1" key="1">
    <citation type="submission" date="2019-08" db="EMBL/GenBank/DDBJ databases">
        <title>Genome sequence of Clostridiales bacterium MT110.</title>
        <authorList>
            <person name="Cao J."/>
        </authorList>
    </citation>
    <scope>NUCLEOTIDE SEQUENCE</scope>
    <source>
        <strain evidence="1">MT110</strain>
    </source>
</reference>
<keyword evidence="2" id="KW-1185">Reference proteome</keyword>
<evidence type="ECO:0000313" key="2">
    <source>
        <dbReference type="Proteomes" id="UP000594014"/>
    </source>
</evidence>
<sequence length="186" mass="22283">MIKLQNTIPLERRYTFEELNILTNLIMLWNRYAIWTRSLMISTFLDLPQDEAIRKRLYDLPLEFYNTLRVFFGERIAQEFSNYFQKHLVLQAQLNQALSNQDQEGADQFTMDLYQNADEIAAFLGQFPYWEEAMWKQYLYNDITLYLQEARAYLAGDYESEIEIYERILLNATDLGEYMTRGILGF</sequence>